<dbReference type="OrthoDB" id="9801160at2"/>
<keyword evidence="3" id="KW-1185">Reference proteome</keyword>
<dbReference type="PANTHER" id="PTHR38659:SF1">
    <property type="entry name" value="METAL DEPENDENT PHOSPHOHYDROLASE"/>
    <property type="match status" value="1"/>
</dbReference>
<accession>A0A0D2GBC4</accession>
<dbReference type="RefSeq" id="WP_044350984.1">
    <property type="nucleotide sequence ID" value="NZ_AZAC01000034.1"/>
</dbReference>
<organism evidence="2 3">
    <name type="scientific">Dethiosulfatarculus sandiegensis</name>
    <dbReference type="NCBI Taxonomy" id="1429043"/>
    <lineage>
        <taxon>Bacteria</taxon>
        <taxon>Pseudomonadati</taxon>
        <taxon>Thermodesulfobacteriota</taxon>
        <taxon>Desulfarculia</taxon>
        <taxon>Desulfarculales</taxon>
        <taxon>Desulfarculaceae</taxon>
        <taxon>Dethiosulfatarculus</taxon>
    </lineage>
</organism>
<name>A0A0D2GBC4_9BACT</name>
<evidence type="ECO:0000313" key="2">
    <source>
        <dbReference type="EMBL" id="KIX12177.1"/>
    </source>
</evidence>
<dbReference type="SUPFAM" id="SSF109604">
    <property type="entry name" value="HD-domain/PDEase-like"/>
    <property type="match status" value="1"/>
</dbReference>
<dbReference type="EMBL" id="AZAC01000034">
    <property type="protein sequence ID" value="KIX12177.1"/>
    <property type="molecule type" value="Genomic_DNA"/>
</dbReference>
<dbReference type="Gene3D" id="1.10.3210.10">
    <property type="entry name" value="Hypothetical protein af1432"/>
    <property type="match status" value="1"/>
</dbReference>
<comment type="caution">
    <text evidence="2">The sequence shown here is derived from an EMBL/GenBank/DDBJ whole genome shotgun (WGS) entry which is preliminary data.</text>
</comment>
<feature type="domain" description="HD" evidence="1">
    <location>
        <begin position="21"/>
        <end position="96"/>
    </location>
</feature>
<evidence type="ECO:0000259" key="1">
    <source>
        <dbReference type="Pfam" id="PF01966"/>
    </source>
</evidence>
<dbReference type="InterPro" id="IPR006675">
    <property type="entry name" value="HDIG_dom"/>
</dbReference>
<dbReference type="PANTHER" id="PTHR38659">
    <property type="entry name" value="METAL-DEPENDENT PHOSPHOHYDROLASE"/>
    <property type="match status" value="1"/>
</dbReference>
<dbReference type="NCBIfam" id="TIGR00277">
    <property type="entry name" value="HDIG"/>
    <property type="match status" value="1"/>
</dbReference>
<dbReference type="STRING" id="1429043.X474_20595"/>
<keyword evidence="2" id="KW-0378">Hydrolase</keyword>
<gene>
    <name evidence="2" type="ORF">X474_20595</name>
</gene>
<reference evidence="2 3" key="1">
    <citation type="submission" date="2013-11" db="EMBL/GenBank/DDBJ databases">
        <title>Metagenomic analysis of a methanogenic consortium involved in long chain n-alkane degradation.</title>
        <authorList>
            <person name="Davidova I.A."/>
            <person name="Callaghan A.V."/>
            <person name="Wawrik B."/>
            <person name="Pruitt S."/>
            <person name="Marks C."/>
            <person name="Duncan K.E."/>
            <person name="Suflita J.M."/>
        </authorList>
    </citation>
    <scope>NUCLEOTIDE SEQUENCE [LARGE SCALE GENOMIC DNA]</scope>
    <source>
        <strain evidence="2 3">SPR</strain>
    </source>
</reference>
<dbReference type="GO" id="GO:0016787">
    <property type="term" value="F:hydrolase activity"/>
    <property type="evidence" value="ECO:0007669"/>
    <property type="project" value="UniProtKB-KW"/>
</dbReference>
<dbReference type="InterPro" id="IPR006674">
    <property type="entry name" value="HD_domain"/>
</dbReference>
<dbReference type="AlphaFoldDB" id="A0A0D2GBC4"/>
<proteinExistence type="predicted"/>
<dbReference type="InParanoid" id="A0A0D2GBC4"/>
<sequence length="186" mass="20582">MDYLEARALMERHLLDASMRKHSLASGAVLRALARRLGKDEEKWAVAGVLHDLDYEKAGKDGQMDKHGLLTVEMLEPYGLSEDVLDAIKAHNAENLGVERKTDLDLALTCGETVTGLVVATALVYPDKKLASVKPKSITKRMKQTAFARSVNRDHIRLCEKLDIPLSEFADLALNAMREISDDLGL</sequence>
<protein>
    <submittedName>
        <fullName evidence="2">Hydrolase</fullName>
    </submittedName>
</protein>
<evidence type="ECO:0000313" key="3">
    <source>
        <dbReference type="Proteomes" id="UP000032233"/>
    </source>
</evidence>
<dbReference type="Pfam" id="PF01966">
    <property type="entry name" value="HD"/>
    <property type="match status" value="1"/>
</dbReference>
<dbReference type="Proteomes" id="UP000032233">
    <property type="component" value="Unassembled WGS sequence"/>
</dbReference>